<reference evidence="3" key="2">
    <citation type="submission" date="2015-08" db="UniProtKB">
        <authorList>
            <consortium name="WormBaseParasite"/>
        </authorList>
    </citation>
    <scope>IDENTIFICATION</scope>
</reference>
<name>A0A0K0FH88_STRVS</name>
<organism evidence="2 3">
    <name type="scientific">Strongyloides venezuelensis</name>
    <name type="common">Threadworm</name>
    <dbReference type="NCBI Taxonomy" id="75913"/>
    <lineage>
        <taxon>Eukaryota</taxon>
        <taxon>Metazoa</taxon>
        <taxon>Ecdysozoa</taxon>
        <taxon>Nematoda</taxon>
        <taxon>Chromadorea</taxon>
        <taxon>Rhabditida</taxon>
        <taxon>Tylenchina</taxon>
        <taxon>Panagrolaimomorpha</taxon>
        <taxon>Strongyloidoidea</taxon>
        <taxon>Strongyloididae</taxon>
        <taxon>Strongyloides</taxon>
    </lineage>
</organism>
<keyword evidence="1" id="KW-0812">Transmembrane</keyword>
<keyword evidence="1" id="KW-1133">Transmembrane helix</keyword>
<dbReference type="Proteomes" id="UP000035680">
    <property type="component" value="Unassembled WGS sequence"/>
</dbReference>
<dbReference type="WBParaSite" id="SVE_0825000.1">
    <property type="protein sequence ID" value="SVE_0825000.1"/>
    <property type="gene ID" value="SVE_0825000"/>
</dbReference>
<protein>
    <submittedName>
        <fullName evidence="3">Uncharacterized protein</fullName>
    </submittedName>
</protein>
<evidence type="ECO:0000256" key="1">
    <source>
        <dbReference type="SAM" id="Phobius"/>
    </source>
</evidence>
<keyword evidence="2" id="KW-1185">Reference proteome</keyword>
<proteinExistence type="predicted"/>
<evidence type="ECO:0000313" key="3">
    <source>
        <dbReference type="WBParaSite" id="SVE_0825000.1"/>
    </source>
</evidence>
<keyword evidence="1" id="KW-0472">Membrane</keyword>
<accession>A0A0K0FH88</accession>
<evidence type="ECO:0000313" key="2">
    <source>
        <dbReference type="Proteomes" id="UP000035680"/>
    </source>
</evidence>
<sequence length="250" mass="29368">MHEEFISDIRLNAVKNSSIFHNETHTITIPKWLQQLPEKVLNLSSKTDIIRMEIEASLHKPESPLYFLTFIISLLTIVIIILLLLSLCCWLCWRNGKILSKFRNKKSKNINDKKDRMQNITNVNVLPSSQKCMDYKDKVEERGKVEMETEERITIDKYDKPTRSGIYCKSPCNNYFSEESHIDGSYKESGVDRFEKKETVNYPINQKWTRKIGGESYGSILLKNDKFHRRIDCGEDNEMVERETYEIGRC</sequence>
<feature type="transmembrane region" description="Helical" evidence="1">
    <location>
        <begin position="65"/>
        <end position="93"/>
    </location>
</feature>
<dbReference type="AlphaFoldDB" id="A0A0K0FH88"/>
<reference evidence="2" key="1">
    <citation type="submission" date="2014-07" db="EMBL/GenBank/DDBJ databases">
        <authorList>
            <person name="Martin A.A"/>
            <person name="De Silva N."/>
        </authorList>
    </citation>
    <scope>NUCLEOTIDE SEQUENCE</scope>
</reference>